<accession>A0A1G7TUA2</accession>
<dbReference type="EMBL" id="FNCC01000007">
    <property type="protein sequence ID" value="SDG38835.1"/>
    <property type="molecule type" value="Genomic_DNA"/>
</dbReference>
<dbReference type="SMART" id="SM00354">
    <property type="entry name" value="HTH_LACI"/>
    <property type="match status" value="1"/>
</dbReference>
<gene>
    <name evidence="5" type="ORF">SAMN05216553_107474</name>
</gene>
<dbReference type="AlphaFoldDB" id="A0A1G7TUA2"/>
<evidence type="ECO:0000256" key="1">
    <source>
        <dbReference type="ARBA" id="ARBA00023015"/>
    </source>
</evidence>
<dbReference type="CDD" id="cd06267">
    <property type="entry name" value="PBP1_LacI_sugar_binding-like"/>
    <property type="match status" value="1"/>
</dbReference>
<keyword evidence="1" id="KW-0805">Transcription regulation</keyword>
<evidence type="ECO:0000256" key="2">
    <source>
        <dbReference type="ARBA" id="ARBA00023125"/>
    </source>
</evidence>
<dbReference type="SUPFAM" id="SSF53822">
    <property type="entry name" value="Periplasmic binding protein-like I"/>
    <property type="match status" value="1"/>
</dbReference>
<name>A0A1G7TUA2_9PSEU</name>
<evidence type="ECO:0000313" key="6">
    <source>
        <dbReference type="Proteomes" id="UP000199623"/>
    </source>
</evidence>
<proteinExistence type="predicted"/>
<dbReference type="Gene3D" id="3.40.50.2300">
    <property type="match status" value="2"/>
</dbReference>
<dbReference type="InterPro" id="IPR000843">
    <property type="entry name" value="HTH_LacI"/>
</dbReference>
<keyword evidence="6" id="KW-1185">Reference proteome</keyword>
<dbReference type="Gene3D" id="1.10.260.40">
    <property type="entry name" value="lambda repressor-like DNA-binding domains"/>
    <property type="match status" value="1"/>
</dbReference>
<dbReference type="Pfam" id="PF13377">
    <property type="entry name" value="Peripla_BP_3"/>
    <property type="match status" value="1"/>
</dbReference>
<dbReference type="Proteomes" id="UP000199623">
    <property type="component" value="Unassembled WGS sequence"/>
</dbReference>
<evidence type="ECO:0000256" key="3">
    <source>
        <dbReference type="ARBA" id="ARBA00023163"/>
    </source>
</evidence>
<dbReference type="PANTHER" id="PTHR30146:SF109">
    <property type="entry name" value="HTH-TYPE TRANSCRIPTIONAL REGULATOR GALS"/>
    <property type="match status" value="1"/>
</dbReference>
<protein>
    <submittedName>
        <fullName evidence="5">LacI family transcriptional regulator</fullName>
    </submittedName>
</protein>
<evidence type="ECO:0000259" key="4">
    <source>
        <dbReference type="PROSITE" id="PS50932"/>
    </source>
</evidence>
<dbReference type="STRING" id="200378.SAMN05216553_107474"/>
<dbReference type="CDD" id="cd01392">
    <property type="entry name" value="HTH_LacI"/>
    <property type="match status" value="1"/>
</dbReference>
<keyword evidence="2" id="KW-0238">DNA-binding</keyword>
<dbReference type="PROSITE" id="PS50932">
    <property type="entry name" value="HTH_LACI_2"/>
    <property type="match status" value="1"/>
</dbReference>
<dbReference type="SUPFAM" id="SSF47413">
    <property type="entry name" value="lambda repressor-like DNA-binding domains"/>
    <property type="match status" value="1"/>
</dbReference>
<reference evidence="6" key="1">
    <citation type="submission" date="2016-10" db="EMBL/GenBank/DDBJ databases">
        <authorList>
            <person name="Varghese N."/>
            <person name="Submissions S."/>
        </authorList>
    </citation>
    <scope>NUCLEOTIDE SEQUENCE [LARGE SCALE GENOMIC DNA]</scope>
    <source>
        <strain evidence="6">CGMCC 4.3506</strain>
    </source>
</reference>
<dbReference type="GO" id="GO:0003700">
    <property type="term" value="F:DNA-binding transcription factor activity"/>
    <property type="evidence" value="ECO:0007669"/>
    <property type="project" value="TreeGrafter"/>
</dbReference>
<organism evidence="5 6">
    <name type="scientific">Lentzea fradiae</name>
    <dbReference type="NCBI Taxonomy" id="200378"/>
    <lineage>
        <taxon>Bacteria</taxon>
        <taxon>Bacillati</taxon>
        <taxon>Actinomycetota</taxon>
        <taxon>Actinomycetes</taxon>
        <taxon>Pseudonocardiales</taxon>
        <taxon>Pseudonocardiaceae</taxon>
        <taxon>Lentzea</taxon>
    </lineage>
</organism>
<feature type="domain" description="HTH lacI-type" evidence="4">
    <location>
        <begin position="19"/>
        <end position="73"/>
    </location>
</feature>
<dbReference type="InterPro" id="IPR010982">
    <property type="entry name" value="Lambda_DNA-bd_dom_sf"/>
</dbReference>
<keyword evidence="3" id="KW-0804">Transcription</keyword>
<dbReference type="PRINTS" id="PR00036">
    <property type="entry name" value="HTHLACI"/>
</dbReference>
<dbReference type="InterPro" id="IPR046335">
    <property type="entry name" value="LacI/GalR-like_sensor"/>
</dbReference>
<dbReference type="PROSITE" id="PS00356">
    <property type="entry name" value="HTH_LACI_1"/>
    <property type="match status" value="1"/>
</dbReference>
<dbReference type="PANTHER" id="PTHR30146">
    <property type="entry name" value="LACI-RELATED TRANSCRIPTIONAL REPRESSOR"/>
    <property type="match status" value="1"/>
</dbReference>
<dbReference type="Pfam" id="PF00356">
    <property type="entry name" value="LacI"/>
    <property type="match status" value="1"/>
</dbReference>
<evidence type="ECO:0000313" key="5">
    <source>
        <dbReference type="EMBL" id="SDG38835.1"/>
    </source>
</evidence>
<dbReference type="GO" id="GO:0000976">
    <property type="term" value="F:transcription cis-regulatory region binding"/>
    <property type="evidence" value="ECO:0007669"/>
    <property type="project" value="TreeGrafter"/>
</dbReference>
<sequence>MTTLSPSGPIAGQRKVRRATMNDVARLAGVSIKTVSRVVNDEPGVHPSTAERVLAAIDQLGFRRNLSARNLRRGSSTGTIGLVLEDVGNPFYSGVTRAVEEIARLRGRQVISGSSDEDPGRERELALEFCSRRVDGLLIVPAGLQHSYLVPEMRAGTPVVFLDRPAGDVVADTVLVDNIGGTVEAVTHLAAHGHRRIAFLGDAPDIFTANERLRGYREGCVRTGIGYHEELVAMGPHDEGSVAATLRRLRTLREPATAIVAGNNRITVHILRSLAGSAERPALVGFDDFELADLLSPPVTVIAHDASALGKAASDLLFARLDGDNSPPRRVVLPVRLVPRGSGEVHA</sequence>
<dbReference type="InterPro" id="IPR028082">
    <property type="entry name" value="Peripla_BP_I"/>
</dbReference>